<evidence type="ECO:0000256" key="2">
    <source>
        <dbReference type="ARBA" id="ARBA00005179"/>
    </source>
</evidence>
<dbReference type="Proteomes" id="UP000663828">
    <property type="component" value="Unassembled WGS sequence"/>
</dbReference>
<dbReference type="InterPro" id="IPR032805">
    <property type="entry name" value="Wax_synthase_dom"/>
</dbReference>
<feature type="transmembrane region" description="Helical" evidence="8">
    <location>
        <begin position="145"/>
        <end position="166"/>
    </location>
</feature>
<dbReference type="PANTHER" id="PTHR31595:SF57">
    <property type="entry name" value="OS04G0481900 PROTEIN"/>
    <property type="match status" value="1"/>
</dbReference>
<evidence type="ECO:0000256" key="1">
    <source>
        <dbReference type="ARBA" id="ARBA00004141"/>
    </source>
</evidence>
<dbReference type="InterPro" id="IPR044851">
    <property type="entry name" value="Wax_synthase"/>
</dbReference>
<keyword evidence="11" id="KW-1185">Reference proteome</keyword>
<name>A0A814B2I3_ADIRI</name>
<comment type="pathway">
    <text evidence="2">Secondary metabolite biosynthesis.</text>
</comment>
<organism evidence="10 11">
    <name type="scientific">Adineta ricciae</name>
    <name type="common">Rotifer</name>
    <dbReference type="NCBI Taxonomy" id="249248"/>
    <lineage>
        <taxon>Eukaryota</taxon>
        <taxon>Metazoa</taxon>
        <taxon>Spiralia</taxon>
        <taxon>Gnathifera</taxon>
        <taxon>Rotifera</taxon>
        <taxon>Eurotatoria</taxon>
        <taxon>Bdelloidea</taxon>
        <taxon>Adinetida</taxon>
        <taxon>Adinetidae</taxon>
        <taxon>Adineta</taxon>
    </lineage>
</organism>
<accession>A0A814B2I3</accession>
<sequence length="329" mass="38284">MMHSLLILTAWIAQVLICFYYVRLLPNASIRCIWVLVPCVILTYLTTYDLPRRSMSSMLLGTYCWFASIRLIHWIVMSPNHYNTLIPYVRRLLWMFLPVVPCTEDYRKQWPIHNDFLMSALKIIINHWLYRWLLSCSGSDSYPRLLMFFTFAVTYTFFSDFVSGIIRLVTGDKYRHTTTINFPFLAHSLRDFWGRRYNQLVSSVFRESIFQPVRQCLSSATLASLIVFLVSGLLHVHLAWLAVHDLQVALAAMLFFVIHGVACVIEAHLPFRLPVLVSWFYTQIFLLATASLQIGVFVKAGSDFFSDNAPLFFDQKWIPKLPVPNFCPK</sequence>
<evidence type="ECO:0000313" key="11">
    <source>
        <dbReference type="Proteomes" id="UP000663828"/>
    </source>
</evidence>
<comment type="subcellular location">
    <subcellularLocation>
        <location evidence="1">Membrane</location>
        <topology evidence="1">Multi-pass membrane protein</topology>
    </subcellularLocation>
</comment>
<evidence type="ECO:0000256" key="6">
    <source>
        <dbReference type="ARBA" id="ARBA00022989"/>
    </source>
</evidence>
<evidence type="ECO:0000256" key="4">
    <source>
        <dbReference type="ARBA" id="ARBA00022679"/>
    </source>
</evidence>
<keyword evidence="4" id="KW-0808">Transferase</keyword>
<evidence type="ECO:0000313" key="10">
    <source>
        <dbReference type="EMBL" id="CAF0921882.1"/>
    </source>
</evidence>
<feature type="transmembrane region" description="Helical" evidence="8">
    <location>
        <begin position="216"/>
        <end position="240"/>
    </location>
</feature>
<dbReference type="GO" id="GO:0006629">
    <property type="term" value="P:lipid metabolic process"/>
    <property type="evidence" value="ECO:0007669"/>
    <property type="project" value="InterPro"/>
</dbReference>
<dbReference type="GO" id="GO:0016020">
    <property type="term" value="C:membrane"/>
    <property type="evidence" value="ECO:0007669"/>
    <property type="project" value="UniProtKB-SubCell"/>
</dbReference>
<keyword evidence="6 8" id="KW-1133">Transmembrane helix</keyword>
<comment type="similarity">
    <text evidence="3">Belongs to the wax synthase family.</text>
</comment>
<feature type="transmembrane region" description="Helical" evidence="8">
    <location>
        <begin position="58"/>
        <end position="76"/>
    </location>
</feature>
<dbReference type="AlphaFoldDB" id="A0A814B2I3"/>
<dbReference type="GO" id="GO:0008374">
    <property type="term" value="F:O-acyltransferase activity"/>
    <property type="evidence" value="ECO:0007669"/>
    <property type="project" value="InterPro"/>
</dbReference>
<reference evidence="10" key="1">
    <citation type="submission" date="2021-02" db="EMBL/GenBank/DDBJ databases">
        <authorList>
            <person name="Nowell W R."/>
        </authorList>
    </citation>
    <scope>NUCLEOTIDE SEQUENCE</scope>
</reference>
<evidence type="ECO:0000256" key="7">
    <source>
        <dbReference type="ARBA" id="ARBA00023136"/>
    </source>
</evidence>
<proteinExistence type="inferred from homology"/>
<keyword evidence="7 8" id="KW-0472">Membrane</keyword>
<feature type="transmembrane region" description="Helical" evidence="8">
    <location>
        <begin position="246"/>
        <end position="265"/>
    </location>
</feature>
<evidence type="ECO:0000256" key="5">
    <source>
        <dbReference type="ARBA" id="ARBA00022692"/>
    </source>
</evidence>
<keyword evidence="5 8" id="KW-0812">Transmembrane</keyword>
<feature type="transmembrane region" description="Helical" evidence="8">
    <location>
        <begin position="277"/>
        <end position="298"/>
    </location>
</feature>
<protein>
    <recommendedName>
        <fullName evidence="9">Wax synthase domain-containing protein</fullName>
    </recommendedName>
</protein>
<dbReference type="Pfam" id="PF13813">
    <property type="entry name" value="MBOAT_2"/>
    <property type="match status" value="1"/>
</dbReference>
<feature type="transmembrane region" description="Helical" evidence="8">
    <location>
        <begin position="5"/>
        <end position="22"/>
    </location>
</feature>
<evidence type="ECO:0000256" key="3">
    <source>
        <dbReference type="ARBA" id="ARBA00007282"/>
    </source>
</evidence>
<gene>
    <name evidence="10" type="ORF">XAT740_LOCUS9083</name>
</gene>
<dbReference type="EMBL" id="CAJNOR010000462">
    <property type="protein sequence ID" value="CAF0921882.1"/>
    <property type="molecule type" value="Genomic_DNA"/>
</dbReference>
<dbReference type="PANTHER" id="PTHR31595">
    <property type="entry name" value="LONG-CHAIN-ALCOHOL O-FATTY-ACYLTRANSFERASE 3-RELATED"/>
    <property type="match status" value="1"/>
</dbReference>
<comment type="caution">
    <text evidence="10">The sequence shown here is derived from an EMBL/GenBank/DDBJ whole genome shotgun (WGS) entry which is preliminary data.</text>
</comment>
<evidence type="ECO:0000256" key="8">
    <source>
        <dbReference type="SAM" id="Phobius"/>
    </source>
</evidence>
<feature type="domain" description="Wax synthase" evidence="9">
    <location>
        <begin position="182"/>
        <end position="257"/>
    </location>
</feature>
<evidence type="ECO:0000259" key="9">
    <source>
        <dbReference type="Pfam" id="PF13813"/>
    </source>
</evidence>
<feature type="transmembrane region" description="Helical" evidence="8">
    <location>
        <begin position="28"/>
        <end position="46"/>
    </location>
</feature>